<evidence type="ECO:0000313" key="1">
    <source>
        <dbReference type="EMBL" id="GAM00108.1"/>
    </source>
</evidence>
<sequence length="67" mass="7116">MSNAFASAAPMADTNDLTVLAGHLHSCLALADKLDLPMVAIHIEQARSLMTDQARGSDRHRAADTLS</sequence>
<proteinExistence type="predicted"/>
<dbReference type="OrthoDB" id="9876554at2"/>
<dbReference type="Proteomes" id="UP000032305">
    <property type="component" value="Unassembled WGS sequence"/>
</dbReference>
<dbReference type="EMBL" id="BBPI01000019">
    <property type="protein sequence ID" value="GAM00108.1"/>
    <property type="molecule type" value="Genomic_DNA"/>
</dbReference>
<reference evidence="1 2" key="1">
    <citation type="submission" date="2014-11" db="EMBL/GenBank/DDBJ databases">
        <title>Whole genome shotgun sequence of Sphingomonas parapaucimobilis NBRC 15100.</title>
        <authorList>
            <person name="Katano-Makiyama Y."/>
            <person name="Hosoyama A."/>
            <person name="Hashimoto M."/>
            <person name="Hosoyama Y."/>
            <person name="Noguchi M."/>
            <person name="Numata M."/>
            <person name="Tsuchikane K."/>
            <person name="Hirakata S."/>
            <person name="Uohara A."/>
            <person name="Shimodaira J."/>
            <person name="Ohji S."/>
            <person name="Ichikawa N."/>
            <person name="Kimura A."/>
            <person name="Yamazoe A."/>
            <person name="Fujita N."/>
        </authorList>
    </citation>
    <scope>NUCLEOTIDE SEQUENCE [LARGE SCALE GENOMIC DNA]</scope>
    <source>
        <strain evidence="1 2">NBRC 15100</strain>
    </source>
</reference>
<dbReference type="AlphaFoldDB" id="A0A0A1W422"/>
<accession>A0A0A1W422</accession>
<keyword evidence="2" id="KW-1185">Reference proteome</keyword>
<evidence type="ECO:0000313" key="2">
    <source>
        <dbReference type="Proteomes" id="UP000032305"/>
    </source>
</evidence>
<organism evidence="1 2">
    <name type="scientific">Sphingomonas parapaucimobilis NBRC 15100</name>
    <dbReference type="NCBI Taxonomy" id="1219049"/>
    <lineage>
        <taxon>Bacteria</taxon>
        <taxon>Pseudomonadati</taxon>
        <taxon>Pseudomonadota</taxon>
        <taxon>Alphaproteobacteria</taxon>
        <taxon>Sphingomonadales</taxon>
        <taxon>Sphingomonadaceae</taxon>
        <taxon>Sphingomonas</taxon>
    </lineage>
</organism>
<name>A0A0A1W422_9SPHN</name>
<protein>
    <submittedName>
        <fullName evidence="1">Uncharacterized protein</fullName>
    </submittedName>
</protein>
<comment type="caution">
    <text evidence="1">The sequence shown here is derived from an EMBL/GenBank/DDBJ whole genome shotgun (WGS) entry which is preliminary data.</text>
</comment>
<gene>
    <name evidence="1" type="ORF">SP5_019_00140</name>
</gene>